<evidence type="ECO:0000313" key="1">
    <source>
        <dbReference type="EMBL" id="OAG05235.1"/>
    </source>
</evidence>
<dbReference type="InParanoid" id="A0A177CC52"/>
<reference evidence="1 2" key="1">
    <citation type="submission" date="2016-05" db="EMBL/GenBank/DDBJ databases">
        <title>Comparative analysis of secretome profiles of manganese(II)-oxidizing ascomycete fungi.</title>
        <authorList>
            <consortium name="DOE Joint Genome Institute"/>
            <person name="Zeiner C.A."/>
            <person name="Purvine S.O."/>
            <person name="Zink E.M."/>
            <person name="Wu S."/>
            <person name="Pasa-Tolic L."/>
            <person name="Chaput D.L."/>
            <person name="Haridas S."/>
            <person name="Grigoriev I.V."/>
            <person name="Santelli C.M."/>
            <person name="Hansel C.M."/>
        </authorList>
    </citation>
    <scope>NUCLEOTIDE SEQUENCE [LARGE SCALE GENOMIC DNA]</scope>
    <source>
        <strain evidence="1 2">AP3s5-JAC2a</strain>
    </source>
</reference>
<protein>
    <submittedName>
        <fullName evidence="1">Uncharacterized protein</fullName>
    </submittedName>
</protein>
<name>A0A177CC52_9PLEO</name>
<proteinExistence type="predicted"/>
<sequence>MPTPAATTGVAWHPSLTSEDDRTWVQDLVERHREHSLVYAWSEACEKLIGSCWQIPVWTHVQVMKGRHGNARDQHASFRLWVAPAVPGYTAMWKHWCSVHLRESGWETWVIAGSRGKHSLAMRPRSGSVGFEDVAFKMVLGASLTYTQTSASTGPGPGHRSDR</sequence>
<dbReference type="AlphaFoldDB" id="A0A177CC52"/>
<organism evidence="1 2">
    <name type="scientific">Paraphaeosphaeria sporulosa</name>
    <dbReference type="NCBI Taxonomy" id="1460663"/>
    <lineage>
        <taxon>Eukaryota</taxon>
        <taxon>Fungi</taxon>
        <taxon>Dikarya</taxon>
        <taxon>Ascomycota</taxon>
        <taxon>Pezizomycotina</taxon>
        <taxon>Dothideomycetes</taxon>
        <taxon>Pleosporomycetidae</taxon>
        <taxon>Pleosporales</taxon>
        <taxon>Massarineae</taxon>
        <taxon>Didymosphaeriaceae</taxon>
        <taxon>Paraphaeosphaeria</taxon>
    </lineage>
</organism>
<evidence type="ECO:0000313" key="2">
    <source>
        <dbReference type="Proteomes" id="UP000077069"/>
    </source>
</evidence>
<dbReference type="RefSeq" id="XP_018035600.1">
    <property type="nucleotide sequence ID" value="XM_018183016.1"/>
</dbReference>
<dbReference type="Proteomes" id="UP000077069">
    <property type="component" value="Unassembled WGS sequence"/>
</dbReference>
<dbReference type="GeneID" id="28766502"/>
<accession>A0A177CC52</accession>
<dbReference type="EMBL" id="KV441553">
    <property type="protein sequence ID" value="OAG05235.1"/>
    <property type="molecule type" value="Genomic_DNA"/>
</dbReference>
<keyword evidence="2" id="KW-1185">Reference proteome</keyword>
<gene>
    <name evidence="1" type="ORF">CC84DRAFT_1218602</name>
</gene>